<dbReference type="InterPro" id="IPR005467">
    <property type="entry name" value="His_kinase_dom"/>
</dbReference>
<dbReference type="GO" id="GO:0016020">
    <property type="term" value="C:membrane"/>
    <property type="evidence" value="ECO:0007669"/>
    <property type="project" value="InterPro"/>
</dbReference>
<feature type="transmembrane region" description="Helical" evidence="1">
    <location>
        <begin position="83"/>
        <end position="105"/>
    </location>
</feature>
<dbReference type="AlphaFoldDB" id="A0A1T4M7D5"/>
<keyword evidence="4" id="KW-1185">Reference proteome</keyword>
<dbReference type="SUPFAM" id="SSF55874">
    <property type="entry name" value="ATPase domain of HSP90 chaperone/DNA topoisomerase II/histidine kinase"/>
    <property type="match status" value="1"/>
</dbReference>
<dbReference type="InterPro" id="IPR003594">
    <property type="entry name" value="HATPase_dom"/>
</dbReference>
<keyword evidence="1" id="KW-0812">Transmembrane</keyword>
<sequence>MADKNIFHQPQLTPTLLVDCKLTWKKLASFMLYGCLIACLLYIFGFKTSFFDALLFCSCAAGPVFLLLLWSNSLPKPAAVTAMLLRLCTIQLLGSLIGAVIFTAFTEGKLVSPFNQHIGTLLRMLFLNAFFGSSIVFFFKTGESISEAKQLIMEERLINLDMKSISVEMELKLLQAQIEPHFLFNTLSNVMSLIDTHPDKAKGMLDHFCNFLRGSLHIARDTTVPISQEMDLIRNYLEIQKLRMGDRLSHSIDMPDALLSKQIPPLLIQPLVENSIKHGLEPKLEGGSLIIKGEIDGDMARIAISDSGRGISESSTGNGVGLENVRKRIRMFSASKGKLTLEENLPCGVLAMIEVPL</sequence>
<protein>
    <submittedName>
        <fullName evidence="3">Histidine kinase</fullName>
    </submittedName>
</protein>
<evidence type="ECO:0000259" key="2">
    <source>
        <dbReference type="PROSITE" id="PS50109"/>
    </source>
</evidence>
<proteinExistence type="predicted"/>
<feature type="transmembrane region" description="Helical" evidence="1">
    <location>
        <begin position="50"/>
        <end position="71"/>
    </location>
</feature>
<reference evidence="4" key="1">
    <citation type="submission" date="2017-02" db="EMBL/GenBank/DDBJ databases">
        <authorList>
            <person name="Varghese N."/>
            <person name="Submissions S."/>
        </authorList>
    </citation>
    <scope>NUCLEOTIDE SEQUENCE [LARGE SCALE GENOMIC DNA]</scope>
    <source>
        <strain evidence="4">ATCC BAA-34</strain>
    </source>
</reference>
<dbReference type="PANTHER" id="PTHR34220:SF9">
    <property type="entry name" value="SIGNAL TRANSDUCTION HISTIDINE KINASE INTERNAL REGION DOMAIN-CONTAINING PROTEIN"/>
    <property type="match status" value="1"/>
</dbReference>
<evidence type="ECO:0000256" key="1">
    <source>
        <dbReference type="SAM" id="Phobius"/>
    </source>
</evidence>
<keyword evidence="1" id="KW-0472">Membrane</keyword>
<evidence type="ECO:0000313" key="4">
    <source>
        <dbReference type="Proteomes" id="UP000190102"/>
    </source>
</evidence>
<dbReference type="RefSeq" id="WP_161947428.1">
    <property type="nucleotide sequence ID" value="NZ_FUWR01000004.1"/>
</dbReference>
<evidence type="ECO:0000313" key="3">
    <source>
        <dbReference type="EMBL" id="SJZ62766.1"/>
    </source>
</evidence>
<dbReference type="Pfam" id="PF02518">
    <property type="entry name" value="HATPase_c"/>
    <property type="match status" value="1"/>
</dbReference>
<dbReference type="Pfam" id="PF06580">
    <property type="entry name" value="His_kinase"/>
    <property type="match status" value="1"/>
</dbReference>
<keyword evidence="3" id="KW-0418">Kinase</keyword>
<feature type="transmembrane region" description="Helical" evidence="1">
    <location>
        <begin position="27"/>
        <end position="44"/>
    </location>
</feature>
<dbReference type="PROSITE" id="PS50109">
    <property type="entry name" value="HIS_KIN"/>
    <property type="match status" value="1"/>
</dbReference>
<dbReference type="EMBL" id="FUWR01000004">
    <property type="protein sequence ID" value="SJZ62766.1"/>
    <property type="molecule type" value="Genomic_DNA"/>
</dbReference>
<organism evidence="3 4">
    <name type="scientific">Trichlorobacter thiogenes</name>
    <dbReference type="NCBI Taxonomy" id="115783"/>
    <lineage>
        <taxon>Bacteria</taxon>
        <taxon>Pseudomonadati</taxon>
        <taxon>Thermodesulfobacteriota</taxon>
        <taxon>Desulfuromonadia</taxon>
        <taxon>Geobacterales</taxon>
        <taxon>Geobacteraceae</taxon>
        <taxon>Trichlorobacter</taxon>
    </lineage>
</organism>
<dbReference type="STRING" id="115783.SAMN02745119_01201"/>
<dbReference type="InterPro" id="IPR010559">
    <property type="entry name" value="Sig_transdc_His_kin_internal"/>
</dbReference>
<dbReference type="Proteomes" id="UP000190102">
    <property type="component" value="Unassembled WGS sequence"/>
</dbReference>
<feature type="domain" description="Histidine kinase" evidence="2">
    <location>
        <begin position="267"/>
        <end position="357"/>
    </location>
</feature>
<name>A0A1T4M7D5_9BACT</name>
<keyword evidence="3" id="KW-0808">Transferase</keyword>
<dbReference type="GO" id="GO:0000155">
    <property type="term" value="F:phosphorelay sensor kinase activity"/>
    <property type="evidence" value="ECO:0007669"/>
    <property type="project" value="InterPro"/>
</dbReference>
<accession>A0A1T4M7D5</accession>
<keyword evidence="1" id="KW-1133">Transmembrane helix</keyword>
<dbReference type="Gene3D" id="3.30.565.10">
    <property type="entry name" value="Histidine kinase-like ATPase, C-terminal domain"/>
    <property type="match status" value="1"/>
</dbReference>
<dbReference type="InterPro" id="IPR036890">
    <property type="entry name" value="HATPase_C_sf"/>
</dbReference>
<dbReference type="PANTHER" id="PTHR34220">
    <property type="entry name" value="SENSOR HISTIDINE KINASE YPDA"/>
    <property type="match status" value="1"/>
</dbReference>
<gene>
    <name evidence="3" type="ORF">SAMN02745119_01201</name>
</gene>
<feature type="transmembrane region" description="Helical" evidence="1">
    <location>
        <begin position="117"/>
        <end position="139"/>
    </location>
</feature>
<dbReference type="InterPro" id="IPR050640">
    <property type="entry name" value="Bact_2-comp_sensor_kinase"/>
</dbReference>